<accession>A0A7D9H6F6</accession>
<organism evidence="2">
    <name type="scientific">uncultured Woeseiaceae bacterium</name>
    <dbReference type="NCBI Taxonomy" id="1983305"/>
    <lineage>
        <taxon>Bacteria</taxon>
        <taxon>Pseudomonadati</taxon>
        <taxon>Pseudomonadota</taxon>
        <taxon>Gammaproteobacteria</taxon>
        <taxon>Woeseiales</taxon>
        <taxon>Woeseiaceae</taxon>
        <taxon>environmental samples</taxon>
    </lineage>
</organism>
<keyword evidence="1" id="KW-0472">Membrane</keyword>
<dbReference type="EMBL" id="LR633967">
    <property type="protein sequence ID" value="VUX55978.1"/>
    <property type="molecule type" value="Genomic_DNA"/>
</dbReference>
<evidence type="ECO:0000256" key="1">
    <source>
        <dbReference type="SAM" id="Phobius"/>
    </source>
</evidence>
<reference evidence="2" key="1">
    <citation type="submission" date="2019-07" db="EMBL/GenBank/DDBJ databases">
        <authorList>
            <person name="Weber M."/>
            <person name="Kostadinov I."/>
            <person name="Kostadinov D I."/>
        </authorList>
    </citation>
    <scope>NUCLEOTIDE SEQUENCE</scope>
    <source>
        <strain evidence="2">Gfbio:sag-sample-m06:053724c1-46a9-4a36-b237-ea2bf867836b</strain>
    </source>
</reference>
<keyword evidence="1" id="KW-0812">Transmembrane</keyword>
<evidence type="ECO:0000313" key="2">
    <source>
        <dbReference type="EMBL" id="VUX55978.1"/>
    </source>
</evidence>
<protein>
    <submittedName>
        <fullName evidence="2">Uncharacterized protein</fullName>
    </submittedName>
</protein>
<feature type="transmembrane region" description="Helical" evidence="1">
    <location>
        <begin position="80"/>
        <end position="105"/>
    </location>
</feature>
<dbReference type="AlphaFoldDB" id="A0A7D9H6F6"/>
<sequence length="110" mass="12405">MDSEDLKLEALFRSEPVLDDGFSVRIVSRVRRRMWVRRLSLPTAFAIGAIIAAKPLAQLVSLVPKLVSIVPQNLMSVFDWQLGGMFQGTTITLGIMLFAALLMIWRMLEE</sequence>
<name>A0A7D9H6F6_9GAMM</name>
<keyword evidence="1" id="KW-1133">Transmembrane helix</keyword>
<gene>
    <name evidence="2" type="ORF">JTBM06_V1_200010</name>
</gene>
<proteinExistence type="predicted"/>
<feature type="transmembrane region" description="Helical" evidence="1">
    <location>
        <begin position="39"/>
        <end position="60"/>
    </location>
</feature>